<accession>A0A9D1DAF3</accession>
<dbReference type="Proteomes" id="UP000886757">
    <property type="component" value="Unassembled WGS sequence"/>
</dbReference>
<dbReference type="AlphaFoldDB" id="A0A9D1DAF3"/>
<feature type="domain" description="LarA-like N-terminal" evidence="1">
    <location>
        <begin position="23"/>
        <end position="161"/>
    </location>
</feature>
<dbReference type="InterPro" id="IPR018657">
    <property type="entry name" value="LarA-like_N"/>
</dbReference>
<dbReference type="GO" id="GO:0050043">
    <property type="term" value="F:lactate racemase activity"/>
    <property type="evidence" value="ECO:0007669"/>
    <property type="project" value="InterPro"/>
</dbReference>
<gene>
    <name evidence="2" type="ORF">IAB31_10885</name>
</gene>
<evidence type="ECO:0000259" key="1">
    <source>
        <dbReference type="Pfam" id="PF09861"/>
    </source>
</evidence>
<sequence>MTIFEELLREVKIPRMVPVELEIQKGKIKREEISGILRRGMEEQGLFERLKAGKTVAVTCGSREIHNIDEIMRSVVSILKDAGLSPFIFAAMGSHGGASAKGQLEILEGYRVTEKAMGVPVTATMDTVVIGKTELGLEVHMEKNADGADYIIPVGRIKPHTDFRGRIESGLMKMLAVGCGKQHGADLCHMYGFSRMSENVTQIARVILEKKRIPFGVGIVEDAFHNTYHLEVIPGEKIEEREAELLETAKSLIPAIPFEKIDVLVLDEIGKDISGAGMDPNVTGRSSIMGSFKPFVERIAVLGLSEKSHHNGCGIGVADITTQRFFEDMDFCVSYPNGLTSHDPASMSIPPVMPNDRCAVAMAIHTCVNQDRNLGHRMVWMKNTLCLNRFLISENLLQEAEKNPDIRICGEPEEVLFDEYGNVSGLGKAAKDYGAHSRAAEMNE</sequence>
<name>A0A9D1DAF3_9FIRM</name>
<protein>
    <submittedName>
        <fullName evidence="2">DUF2088 domain-containing protein</fullName>
    </submittedName>
</protein>
<dbReference type="EMBL" id="DVGK01000121">
    <property type="protein sequence ID" value="HIR14412.1"/>
    <property type="molecule type" value="Genomic_DNA"/>
</dbReference>
<organism evidence="2 3">
    <name type="scientific">Candidatus Choladousia intestinavium</name>
    <dbReference type="NCBI Taxonomy" id="2840727"/>
    <lineage>
        <taxon>Bacteria</taxon>
        <taxon>Bacillati</taxon>
        <taxon>Bacillota</taxon>
        <taxon>Clostridia</taxon>
        <taxon>Lachnospirales</taxon>
        <taxon>Lachnospiraceae</taxon>
        <taxon>Lachnospiraceae incertae sedis</taxon>
        <taxon>Candidatus Choladousia</taxon>
    </lineage>
</organism>
<reference evidence="2" key="1">
    <citation type="submission" date="2020-10" db="EMBL/GenBank/DDBJ databases">
        <authorList>
            <person name="Gilroy R."/>
        </authorList>
    </citation>
    <scope>NUCLEOTIDE SEQUENCE</scope>
    <source>
        <strain evidence="2">ChiSjej4B22-8148</strain>
    </source>
</reference>
<evidence type="ECO:0000313" key="3">
    <source>
        <dbReference type="Proteomes" id="UP000886757"/>
    </source>
</evidence>
<proteinExistence type="predicted"/>
<reference evidence="2" key="2">
    <citation type="journal article" date="2021" name="PeerJ">
        <title>Extensive microbial diversity within the chicken gut microbiome revealed by metagenomics and culture.</title>
        <authorList>
            <person name="Gilroy R."/>
            <person name="Ravi A."/>
            <person name="Getino M."/>
            <person name="Pursley I."/>
            <person name="Horton D.L."/>
            <person name="Alikhan N.F."/>
            <person name="Baker D."/>
            <person name="Gharbi K."/>
            <person name="Hall N."/>
            <person name="Watson M."/>
            <person name="Adriaenssens E.M."/>
            <person name="Foster-Nyarko E."/>
            <person name="Jarju S."/>
            <person name="Secka A."/>
            <person name="Antonio M."/>
            <person name="Oren A."/>
            <person name="Chaudhuri R.R."/>
            <person name="La Ragione R."/>
            <person name="Hildebrand F."/>
            <person name="Pallen M.J."/>
        </authorList>
    </citation>
    <scope>NUCLEOTIDE SEQUENCE</scope>
    <source>
        <strain evidence="2">ChiSjej4B22-8148</strain>
    </source>
</reference>
<evidence type="ECO:0000313" key="2">
    <source>
        <dbReference type="EMBL" id="HIR14412.1"/>
    </source>
</evidence>
<dbReference type="Pfam" id="PF09861">
    <property type="entry name" value="Lar_N"/>
    <property type="match status" value="1"/>
</dbReference>
<comment type="caution">
    <text evidence="2">The sequence shown here is derived from an EMBL/GenBank/DDBJ whole genome shotgun (WGS) entry which is preliminary data.</text>
</comment>
<dbReference type="Gene3D" id="3.40.50.11440">
    <property type="match status" value="1"/>
</dbReference>